<proteinExistence type="predicted"/>
<name>C7LNN7_DESBD</name>
<evidence type="ECO:0000256" key="2">
    <source>
        <dbReference type="ARBA" id="ARBA00022475"/>
    </source>
</evidence>
<dbReference type="InterPro" id="IPR050638">
    <property type="entry name" value="AA-Vitamin_Transporters"/>
</dbReference>
<evidence type="ECO:0000256" key="3">
    <source>
        <dbReference type="ARBA" id="ARBA00022692"/>
    </source>
</evidence>
<gene>
    <name evidence="8" type="ordered locus">Dbac_0804</name>
</gene>
<dbReference type="eggNOG" id="COG0697">
    <property type="taxonomic scope" value="Bacteria"/>
</dbReference>
<dbReference type="PANTHER" id="PTHR32322">
    <property type="entry name" value="INNER MEMBRANE TRANSPORTER"/>
    <property type="match status" value="1"/>
</dbReference>
<evidence type="ECO:0000313" key="9">
    <source>
        <dbReference type="Proteomes" id="UP000002216"/>
    </source>
</evidence>
<dbReference type="InterPro" id="IPR000620">
    <property type="entry name" value="EamA_dom"/>
</dbReference>
<sequence>MEMQKNQKKAYICGLAAVCLWSTVATAFKLSLRHLGPEPLLFYASLTSVLVLLLILVLQGRMGELSRLTFKKARFSLFLGGLNPFLYYLVLIRAYDLLRAQEAQAINYTWAITMSLLAIPLLGQRLRGLQILAMGLGYLGALIISTHGDLLGFEMESPLGFALAMGSTVIWALFWIFGVRDTLDPTLRLLLNFCCGTIYTGAWALLSGISLIPNGPGFLGAVYIGVFEMGVTFVLWMSALRLSRTTAQVSNLIYLAPFLSLFIIHFLVGETIYASTLVGLAFILVGTVVQKFADAHESS</sequence>
<feature type="transmembrane region" description="Helical" evidence="6">
    <location>
        <begin position="105"/>
        <end position="122"/>
    </location>
</feature>
<dbReference type="Proteomes" id="UP000002216">
    <property type="component" value="Chromosome"/>
</dbReference>
<evidence type="ECO:0000256" key="1">
    <source>
        <dbReference type="ARBA" id="ARBA00004651"/>
    </source>
</evidence>
<dbReference type="STRING" id="525897.Dbac_0804"/>
<accession>C7LNN7</accession>
<dbReference type="RefSeq" id="WP_015773022.1">
    <property type="nucleotide sequence ID" value="NC_013173.1"/>
</dbReference>
<evidence type="ECO:0000259" key="7">
    <source>
        <dbReference type="Pfam" id="PF00892"/>
    </source>
</evidence>
<feature type="transmembrane region" description="Helical" evidence="6">
    <location>
        <begin position="159"/>
        <end position="177"/>
    </location>
</feature>
<dbReference type="EMBL" id="CP001629">
    <property type="protein sequence ID" value="ACU88922.1"/>
    <property type="molecule type" value="Genomic_DNA"/>
</dbReference>
<keyword evidence="4 6" id="KW-1133">Transmembrane helix</keyword>
<protein>
    <recommendedName>
        <fullName evidence="7">EamA domain-containing protein</fullName>
    </recommendedName>
</protein>
<feature type="domain" description="EamA" evidence="7">
    <location>
        <begin position="159"/>
        <end position="289"/>
    </location>
</feature>
<feature type="transmembrane region" description="Helical" evidence="6">
    <location>
        <begin position="75"/>
        <end position="93"/>
    </location>
</feature>
<keyword evidence="2" id="KW-1003">Cell membrane</keyword>
<feature type="domain" description="EamA" evidence="7">
    <location>
        <begin position="9"/>
        <end position="146"/>
    </location>
</feature>
<organism evidence="8 9">
    <name type="scientific">Desulfomicrobium baculatum (strain DSM 4028 / VKM B-1378 / X)</name>
    <name type="common">Desulfovibrio baculatus</name>
    <dbReference type="NCBI Taxonomy" id="525897"/>
    <lineage>
        <taxon>Bacteria</taxon>
        <taxon>Pseudomonadati</taxon>
        <taxon>Thermodesulfobacteriota</taxon>
        <taxon>Desulfovibrionia</taxon>
        <taxon>Desulfovibrionales</taxon>
        <taxon>Desulfomicrobiaceae</taxon>
        <taxon>Desulfomicrobium</taxon>
    </lineage>
</organism>
<evidence type="ECO:0000256" key="4">
    <source>
        <dbReference type="ARBA" id="ARBA00022989"/>
    </source>
</evidence>
<dbReference type="InterPro" id="IPR037185">
    <property type="entry name" value="EmrE-like"/>
</dbReference>
<keyword evidence="3 6" id="KW-0812">Transmembrane</keyword>
<feature type="transmembrane region" description="Helical" evidence="6">
    <location>
        <begin position="218"/>
        <end position="240"/>
    </location>
</feature>
<dbReference type="GO" id="GO:0005886">
    <property type="term" value="C:plasma membrane"/>
    <property type="evidence" value="ECO:0007669"/>
    <property type="project" value="UniProtKB-SubCell"/>
</dbReference>
<feature type="transmembrane region" description="Helical" evidence="6">
    <location>
        <begin position="41"/>
        <end position="63"/>
    </location>
</feature>
<keyword evidence="9" id="KW-1185">Reference proteome</keyword>
<feature type="transmembrane region" description="Helical" evidence="6">
    <location>
        <begin position="189"/>
        <end position="212"/>
    </location>
</feature>
<feature type="transmembrane region" description="Helical" evidence="6">
    <location>
        <begin position="129"/>
        <end position="147"/>
    </location>
</feature>
<dbReference type="KEGG" id="dba:Dbac_0804"/>
<dbReference type="Pfam" id="PF00892">
    <property type="entry name" value="EamA"/>
    <property type="match status" value="2"/>
</dbReference>
<reference evidence="8 9" key="1">
    <citation type="journal article" date="2009" name="Stand. Genomic Sci.">
        <title>Complete genome sequence of Desulfomicrobium baculatum type strain (X).</title>
        <authorList>
            <person name="Copeland A."/>
            <person name="Spring S."/>
            <person name="Goker M."/>
            <person name="Schneider S."/>
            <person name="Lapidus A."/>
            <person name="Del Rio T.G."/>
            <person name="Tice H."/>
            <person name="Cheng J.F."/>
            <person name="Chen F."/>
            <person name="Nolan M."/>
            <person name="Bruce D."/>
            <person name="Goodwin L."/>
            <person name="Pitluck S."/>
            <person name="Ivanova N."/>
            <person name="Mavrommatis K."/>
            <person name="Ovchinnikova G."/>
            <person name="Pati A."/>
            <person name="Chen A."/>
            <person name="Palaniappan K."/>
            <person name="Land M."/>
            <person name="Hauser L."/>
            <person name="Chang Y.J."/>
            <person name="Jeffries C.C."/>
            <person name="Meincke L."/>
            <person name="Sims D."/>
            <person name="Brettin T."/>
            <person name="Detter J.C."/>
            <person name="Han C."/>
            <person name="Chain P."/>
            <person name="Bristow J."/>
            <person name="Eisen J.A."/>
            <person name="Markowitz V."/>
            <person name="Hugenholtz P."/>
            <person name="Kyrpides N.C."/>
            <person name="Klenk H.P."/>
            <person name="Lucas S."/>
        </authorList>
    </citation>
    <scope>NUCLEOTIDE SEQUENCE [LARGE SCALE GENOMIC DNA]</scope>
    <source>
        <strain evidence="9">DSM 4028 / VKM B-1378 / X</strain>
    </source>
</reference>
<keyword evidence="5 6" id="KW-0472">Membrane</keyword>
<comment type="subcellular location">
    <subcellularLocation>
        <location evidence="1">Cell membrane</location>
        <topology evidence="1">Multi-pass membrane protein</topology>
    </subcellularLocation>
</comment>
<dbReference type="SUPFAM" id="SSF103481">
    <property type="entry name" value="Multidrug resistance efflux transporter EmrE"/>
    <property type="match status" value="2"/>
</dbReference>
<feature type="transmembrane region" description="Helical" evidence="6">
    <location>
        <begin position="252"/>
        <end position="268"/>
    </location>
</feature>
<feature type="transmembrane region" description="Helical" evidence="6">
    <location>
        <begin position="274"/>
        <end position="293"/>
    </location>
</feature>
<evidence type="ECO:0000256" key="5">
    <source>
        <dbReference type="ARBA" id="ARBA00023136"/>
    </source>
</evidence>
<evidence type="ECO:0000256" key="6">
    <source>
        <dbReference type="SAM" id="Phobius"/>
    </source>
</evidence>
<dbReference type="AlphaFoldDB" id="C7LNN7"/>
<dbReference type="HOGENOM" id="CLU_064680_1_0_7"/>
<evidence type="ECO:0000313" key="8">
    <source>
        <dbReference type="EMBL" id="ACU88922.1"/>
    </source>
</evidence>
<dbReference type="PANTHER" id="PTHR32322:SF18">
    <property type="entry name" value="S-ADENOSYLMETHIONINE_S-ADENOSYLHOMOCYSTEINE TRANSPORTER"/>
    <property type="match status" value="1"/>
</dbReference>